<dbReference type="EMBL" id="MN740412">
    <property type="protein sequence ID" value="QHU05361.1"/>
    <property type="molecule type" value="Genomic_DNA"/>
</dbReference>
<dbReference type="SUPFAM" id="SSF53335">
    <property type="entry name" value="S-adenosyl-L-methionine-dependent methyltransferases"/>
    <property type="match status" value="1"/>
</dbReference>
<protein>
    <recommendedName>
        <fullName evidence="2">Methyltransferase</fullName>
    </recommendedName>
</protein>
<evidence type="ECO:0000313" key="1">
    <source>
        <dbReference type="EMBL" id="QHU05361.1"/>
    </source>
</evidence>
<dbReference type="AlphaFoldDB" id="A0A6C0JJZ3"/>
<evidence type="ECO:0008006" key="2">
    <source>
        <dbReference type="Google" id="ProtNLM"/>
    </source>
</evidence>
<dbReference type="InterPro" id="IPR029063">
    <property type="entry name" value="SAM-dependent_MTases_sf"/>
</dbReference>
<reference evidence="1" key="1">
    <citation type="journal article" date="2020" name="Nature">
        <title>Giant virus diversity and host interactions through global metagenomics.</title>
        <authorList>
            <person name="Schulz F."/>
            <person name="Roux S."/>
            <person name="Paez-Espino D."/>
            <person name="Jungbluth S."/>
            <person name="Walsh D.A."/>
            <person name="Denef V.J."/>
            <person name="McMahon K.D."/>
            <person name="Konstantinidis K.T."/>
            <person name="Eloe-Fadrosh E.A."/>
            <person name="Kyrpides N.C."/>
            <person name="Woyke T."/>
        </authorList>
    </citation>
    <scope>NUCLEOTIDE SEQUENCE</scope>
    <source>
        <strain evidence="1">GVMAG-M-3300027734-16</strain>
    </source>
</reference>
<organism evidence="1">
    <name type="scientific">viral metagenome</name>
    <dbReference type="NCBI Taxonomy" id="1070528"/>
    <lineage>
        <taxon>unclassified sequences</taxon>
        <taxon>metagenomes</taxon>
        <taxon>organismal metagenomes</taxon>
    </lineage>
</organism>
<sequence length="220" mass="24930">MDVISAIEKNTPTTSGIVKTIVKTMDGNTFHQHFHILYTLRSLIEKDEVIYTEIGSYHGGSLCLMLQHPSKVKCISIDPFHIGCNTIDIINSNIARFNIHNYDVELTKKFSTDKSLAEDLRSRNFKTDILFIDGDHSYDAVIHDFTVFSEFVAPGGFVVFDDYHDSIYCPGVNPAVNDIVKNIRDNSLPFEIIGSPPNFCKVYPLEFVNLNEFILRKHPA</sequence>
<proteinExistence type="predicted"/>
<dbReference type="Pfam" id="PF13578">
    <property type="entry name" value="Methyltransf_24"/>
    <property type="match status" value="1"/>
</dbReference>
<accession>A0A6C0JJZ3</accession>
<name>A0A6C0JJZ3_9ZZZZ</name>
<dbReference type="Gene3D" id="3.40.50.150">
    <property type="entry name" value="Vaccinia Virus protein VP39"/>
    <property type="match status" value="1"/>
</dbReference>